<organism evidence="1 2">
    <name type="scientific">Thermoclostridium stercorarium (strain ATCC 35414 / DSM 8532 / NCIMB 11754)</name>
    <name type="common">Clostridium stercorarium</name>
    <dbReference type="NCBI Taxonomy" id="1121335"/>
    <lineage>
        <taxon>Bacteria</taxon>
        <taxon>Bacillati</taxon>
        <taxon>Bacillota</taxon>
        <taxon>Clostridia</taxon>
        <taxon>Eubacteriales</taxon>
        <taxon>Oscillospiraceae</taxon>
        <taxon>Thermoclostridium</taxon>
    </lineage>
</organism>
<keyword evidence="1" id="KW-0032">Aminotransferase</keyword>
<dbReference type="GO" id="GO:0004069">
    <property type="term" value="F:L-aspartate:2-oxoglutarate aminotransferase activity"/>
    <property type="evidence" value="ECO:0007669"/>
    <property type="project" value="InterPro"/>
</dbReference>
<accession>L7VNF2</accession>
<dbReference type="InterPro" id="IPR015422">
    <property type="entry name" value="PyrdxlP-dep_Trfase_small"/>
</dbReference>
<dbReference type="EMBL" id="CP004044">
    <property type="protein sequence ID" value="AGC68292.1"/>
    <property type="molecule type" value="Genomic_DNA"/>
</dbReference>
<dbReference type="InterPro" id="IPR015424">
    <property type="entry name" value="PyrdxlP-dep_Trfase"/>
</dbReference>
<dbReference type="InterPro" id="IPR024551">
    <property type="entry name" value="AspAT_Ic"/>
</dbReference>
<dbReference type="InterPro" id="IPR015421">
    <property type="entry name" value="PyrdxlP-dep_Trfase_major"/>
</dbReference>
<proteinExistence type="predicted"/>
<dbReference type="eggNOG" id="COG1167">
    <property type="taxonomic scope" value="Bacteria"/>
</dbReference>
<gene>
    <name evidence="1" type="ordered locus">Cst_c13010</name>
</gene>
<dbReference type="KEGG" id="css:Cst_c13010"/>
<dbReference type="Gene3D" id="3.40.640.10">
    <property type="entry name" value="Type I PLP-dependent aspartate aminotransferase-like (Major domain)"/>
    <property type="match status" value="1"/>
</dbReference>
<dbReference type="Proteomes" id="UP000011220">
    <property type="component" value="Chromosome"/>
</dbReference>
<sequence>MWRNGMMKQYEGFTWEQLVERKKKVERKYEIYKNKNFNLDMSRGKPCVEQLNLSNEMYKLGASLDFISEDGVDCRNYGLVDGIVEMKRIFAQILGVSEEEIILGDSSSLSLMYGTIEKAFIHGLYNCEPWKNLKKIKFLCPSPGYDRHFAICELFGIEMITVPMKEDGPDMDMVEKLVAEDESIKGIWCTPIYSNPTGVTYSDEVVRRFATMKTKANDFKIFWDVAYIVHHLYEEQKLLNILDECKKAGNPDRVFIYISTSKITFPGAGVAAMACSVDNARHLRKLISIQTIGPNKINHLLHARFFRNADGVKAHMRKHAEILRPKFELVNSIFEKNLGGLNIAQWTKPKGGYFISLDVPEGCAMEIVTKAQEAGVKLTPAGATFPYGKDPYDKNIRIAPTYPPVEELEQAMEILCTCIELVVLDKILSDGKDSISISSQSPVFAATSH</sequence>
<protein>
    <submittedName>
        <fullName evidence="1">Putative aminotransferase</fullName>
    </submittedName>
</protein>
<reference evidence="1 2" key="1">
    <citation type="journal article" date="2013" name="Genome Announc.">
        <title>Complete genome sequence of Clostridium stercorarium subsp. stercorarium strain DSM 8532, a thermophilic degrader of plant cell wall fibers.</title>
        <authorList>
            <person name="Poehlein A."/>
            <person name="Zverlov V.V."/>
            <person name="Daniel R."/>
            <person name="Schwarz W.H."/>
            <person name="Liebl W."/>
        </authorList>
    </citation>
    <scope>NUCLEOTIDE SEQUENCE [LARGE SCALE GENOMIC DNA]</scope>
    <source>
        <strain evidence="2">ATCC 35414 / DSM 8532 / NCIMB 11754</strain>
    </source>
</reference>
<dbReference type="PANTHER" id="PTHR43799:SF1">
    <property type="entry name" value="ASPARTATE AMINOTRANSFERASE"/>
    <property type="match status" value="1"/>
</dbReference>
<dbReference type="PANTHER" id="PTHR43799">
    <property type="entry name" value="AMINOTRANSFERASE, PUTATIVE-RELATED"/>
    <property type="match status" value="1"/>
</dbReference>
<dbReference type="Gene3D" id="3.90.1150.10">
    <property type="entry name" value="Aspartate Aminotransferase, domain 1"/>
    <property type="match status" value="1"/>
</dbReference>
<dbReference type="PATRIC" id="fig|1121335.3.peg.1277"/>
<keyword evidence="1" id="KW-0808">Transferase</keyword>
<evidence type="ECO:0000313" key="2">
    <source>
        <dbReference type="Proteomes" id="UP000011220"/>
    </source>
</evidence>
<dbReference type="STRING" id="1121335.Cst_c13010"/>
<dbReference type="SUPFAM" id="SSF53383">
    <property type="entry name" value="PLP-dependent transferases"/>
    <property type="match status" value="1"/>
</dbReference>
<dbReference type="Pfam" id="PF12897">
    <property type="entry name" value="Asp_aminotransf"/>
    <property type="match status" value="1"/>
</dbReference>
<keyword evidence="2" id="KW-1185">Reference proteome</keyword>
<dbReference type="AlphaFoldDB" id="L7VNF2"/>
<evidence type="ECO:0000313" key="1">
    <source>
        <dbReference type="EMBL" id="AGC68292.1"/>
    </source>
</evidence>
<name>L7VNF2_THES1</name>
<dbReference type="CDD" id="cd00609">
    <property type="entry name" value="AAT_like"/>
    <property type="match status" value="1"/>
</dbReference>